<evidence type="ECO:0000313" key="2">
    <source>
        <dbReference type="EMBL" id="MFF5295941.1"/>
    </source>
</evidence>
<keyword evidence="1" id="KW-0472">Membrane</keyword>
<evidence type="ECO:0000313" key="3">
    <source>
        <dbReference type="Proteomes" id="UP001602245"/>
    </source>
</evidence>
<proteinExistence type="predicted"/>
<gene>
    <name evidence="2" type="ORF">ACFY35_41460</name>
</gene>
<dbReference type="EMBL" id="JBIAZU010000008">
    <property type="protein sequence ID" value="MFF5295941.1"/>
    <property type="molecule type" value="Genomic_DNA"/>
</dbReference>
<feature type="transmembrane region" description="Helical" evidence="1">
    <location>
        <begin position="105"/>
        <end position="125"/>
    </location>
</feature>
<name>A0ABW6WSX3_9ACTN</name>
<keyword evidence="3" id="KW-1185">Reference proteome</keyword>
<comment type="caution">
    <text evidence="2">The sequence shown here is derived from an EMBL/GenBank/DDBJ whole genome shotgun (WGS) entry which is preliminary data.</text>
</comment>
<keyword evidence="1" id="KW-0812">Transmembrane</keyword>
<sequence length="192" mass="19851">MAGHQLIDDHLADLARRLPPDAVDELADGLLETWQCHRSAGLPPAEAARAAIAEFGSPAQITAAFVRQSPGRRAARLLLMTGPLVGVCWGAGLGVSRAWTWPAPVPVAAGFGLALLIVVAALAVAATSRRSYRRTRLAALGGAGLVVLDAAALAAVLLLAPAPVWPMLPAIPASLARIGLTLHALPRVLTDR</sequence>
<dbReference type="RefSeq" id="WP_020516143.1">
    <property type="nucleotide sequence ID" value="NZ_JBIAZU010000008.1"/>
</dbReference>
<dbReference type="Proteomes" id="UP001602245">
    <property type="component" value="Unassembled WGS sequence"/>
</dbReference>
<feature type="transmembrane region" description="Helical" evidence="1">
    <location>
        <begin position="77"/>
        <end position="99"/>
    </location>
</feature>
<evidence type="ECO:0000256" key="1">
    <source>
        <dbReference type="SAM" id="Phobius"/>
    </source>
</evidence>
<accession>A0ABW6WSX3</accession>
<organism evidence="2 3">
    <name type="scientific">Paractinoplanes globisporus</name>
    <dbReference type="NCBI Taxonomy" id="113565"/>
    <lineage>
        <taxon>Bacteria</taxon>
        <taxon>Bacillati</taxon>
        <taxon>Actinomycetota</taxon>
        <taxon>Actinomycetes</taxon>
        <taxon>Micromonosporales</taxon>
        <taxon>Micromonosporaceae</taxon>
        <taxon>Paractinoplanes</taxon>
    </lineage>
</organism>
<feature type="transmembrane region" description="Helical" evidence="1">
    <location>
        <begin position="137"/>
        <end position="160"/>
    </location>
</feature>
<reference evidence="2 3" key="1">
    <citation type="submission" date="2024-10" db="EMBL/GenBank/DDBJ databases">
        <title>The Natural Products Discovery Center: Release of the First 8490 Sequenced Strains for Exploring Actinobacteria Biosynthetic Diversity.</title>
        <authorList>
            <person name="Kalkreuter E."/>
            <person name="Kautsar S.A."/>
            <person name="Yang D."/>
            <person name="Bader C.D."/>
            <person name="Teijaro C.N."/>
            <person name="Fluegel L."/>
            <person name="Davis C.M."/>
            <person name="Simpson J.R."/>
            <person name="Lauterbach L."/>
            <person name="Steele A.D."/>
            <person name="Gui C."/>
            <person name="Meng S."/>
            <person name="Li G."/>
            <person name="Viehrig K."/>
            <person name="Ye F."/>
            <person name="Su P."/>
            <person name="Kiefer A.F."/>
            <person name="Nichols A."/>
            <person name="Cepeda A.J."/>
            <person name="Yan W."/>
            <person name="Fan B."/>
            <person name="Jiang Y."/>
            <person name="Adhikari A."/>
            <person name="Zheng C.-J."/>
            <person name="Schuster L."/>
            <person name="Cowan T.M."/>
            <person name="Smanski M.J."/>
            <person name="Chevrette M.G."/>
            <person name="De Carvalho L.P.S."/>
            <person name="Shen B."/>
        </authorList>
    </citation>
    <scope>NUCLEOTIDE SEQUENCE [LARGE SCALE GENOMIC DNA]</scope>
    <source>
        <strain evidence="2 3">NPDC000087</strain>
    </source>
</reference>
<keyword evidence="1" id="KW-1133">Transmembrane helix</keyword>
<protein>
    <submittedName>
        <fullName evidence="2">Uncharacterized protein</fullName>
    </submittedName>
</protein>